<dbReference type="InterPro" id="IPR019442">
    <property type="entry name" value="THADA/TRM732_DUF2428"/>
</dbReference>
<dbReference type="KEGG" id="ttt:THITE_2119371"/>
<sequence length="1563" mass="172800">MEASREIPSHIVASVAGADAGVYENANTITKWLVSQPLADQPLVAEAIFRKLLQEASRSRQYHGNGHACVKLCSFVEQCSKSSDEAVRLWASNESLSAELFHFYLEWYEHDPHRALRLVLDLLVASSTSNPVPETGESVKNHILETLVSIVARKSPRQLTKSGLQCLDHFLNKRAFDLTAIATKYKEVEPSVANLSSLPLWRSFAFQLFSWMDLPYVCPLAGKCLVHIFRGLMIAERGQAAPDSPGFSLEVWRQWLQDALSRNPEILEDIKNYVLAPVFKTDRETSLAILEMFNRGQPLTGTIEDPSNQGLLLQLTTLELGKKYGLVEEPGSGDDVSQQPAIKNIVLRGNLLDKLLAHPSVSVRSSAFALLVSSPATTKPFSEVALDLLKTHLAAFHADYDASIRDEVLGHTKNLIRRAKNVMTVAQRSLRTCESTGEGIGRPVKRKFGSGVAPKDVGEAREILDRHEAFLRWYMNFLQTELLPTASYQRHITAVKATLLLLRVGKHAGAIDDTVDGDIAQLILSNSTWIRLLLDLLLDPFDDVRDSAATALSLLRPKTVQAQAVNPANLLGTLRQFCDRASKLADRTGRADHGDGAARSQGLLCSWLADRDSQISLLSEILQRVESKISKAEEDLGHAAIESPVHADFAAIGYVWRVLAKGVYSNDQLEVLTHLQRRVFFCARQIWLTVQHVLCDDSPEGHLPEELEDIEGLDTKDLLSYSFRAVHESSNLLRLLVGTLRSKKAPGVPFPPLDVFRETGYLAFEQLASLRHRGAFSTVSYTFTTCCQLTQQVRSVYTDMDESENLLREWYQGTIDCIMTQASTTRRSAGIPSLIAAVLSANAASPSFDEVYGTLEKIGRKRVRMSETDGSNLPQVHALNSLREIFRSSLLSKRAEGYLARTLHLAATSLRSEVWAIRNCGLLLLRSLIDSLLGTGENKAAIESGWDGRSVRISFNKYPTLPGVLLSLLRSADETLDPGSQSGAAEAVFPVLDIIRRAGPPEEHRSELRKHIEGYLGSRLWHVREMAARTLCSFLLQEDWAKELGRLLNQSGTRTNQLHGALLTARFVIERKAELGVALQSESASVETVLKELGQKTELFRHCAQLQAAYLEILNVLASLGCREHVTKAALSPVISEHCRGSSSALLNMHASLKVVYDAMAIGDIDGLRTHLLKSIQNDANTATRMLEKIPEARKQAKVPSAESELCDLYLESCAVSLAPEVRAQALLNLGSLIDEILSRDDITRLPSDERLDQLWREIRKGDMNPTLSHAIIETSGSIMAVFVSRDSDKLDNMEWRVRSWGDMLSDCLDVDNPFDTRYAAAVALRSFFSGARRLSLDSKYLPVLSALYDGLIDDDEEVREAAASAASALTGAAAVAPAAADGLVGWLRERFGESEEFRARLVCRMVGQAYTLPGPLQLVPAEKQLCKALDFDDSLFAAEEQNLFIDEVRETARWRRAFADLRHSGEDQSFGCLKSWVEEGLNCLIGLAQEEDGPLGWTSNQHVFAVCARVLLSAVAITGIGQDEGAVIVELLRKFREVGEKCRIHGSLLSMARLVSVAYKMP</sequence>
<dbReference type="RefSeq" id="XP_003655557.1">
    <property type="nucleotide sequence ID" value="XM_003655509.1"/>
</dbReference>
<evidence type="ECO:0000259" key="5">
    <source>
        <dbReference type="Pfam" id="PF25150"/>
    </source>
</evidence>
<keyword evidence="2" id="KW-0819">tRNA processing</keyword>
<evidence type="ECO:0000256" key="3">
    <source>
        <dbReference type="SAM" id="Coils"/>
    </source>
</evidence>
<dbReference type="PANTHER" id="PTHR14387:SF0">
    <property type="entry name" value="DUF2428 DOMAIN-CONTAINING PROTEIN"/>
    <property type="match status" value="1"/>
</dbReference>
<keyword evidence="8" id="KW-1185">Reference proteome</keyword>
<feature type="domain" description="tRNA (32-2'-O)-methyltransferase regulator THADA-like TPR repeats region" evidence="5">
    <location>
        <begin position="250"/>
        <end position="546"/>
    </location>
</feature>
<evidence type="ECO:0000256" key="1">
    <source>
        <dbReference type="ARBA" id="ARBA00010409"/>
    </source>
</evidence>
<dbReference type="HOGENOM" id="CLU_001011_1_0_1"/>
<dbReference type="Gene3D" id="1.25.10.10">
    <property type="entry name" value="Leucine-rich Repeat Variant"/>
    <property type="match status" value="1"/>
</dbReference>
<name>G2RBQ0_THETT</name>
<feature type="coiled-coil region" evidence="3">
    <location>
        <begin position="615"/>
        <end position="642"/>
    </location>
</feature>
<dbReference type="GeneID" id="11524099"/>
<dbReference type="PANTHER" id="PTHR14387">
    <property type="entry name" value="THADA/DEATH RECEPTOR INTERACTING PROTEIN"/>
    <property type="match status" value="1"/>
</dbReference>
<dbReference type="Pfam" id="PF26523">
    <property type="entry name" value="Trm732_C"/>
    <property type="match status" value="1"/>
</dbReference>
<dbReference type="InterPro" id="IPR056842">
    <property type="entry name" value="THADA-like_TPR_C"/>
</dbReference>
<dbReference type="EMBL" id="CP003012">
    <property type="protein sequence ID" value="AEO69221.1"/>
    <property type="molecule type" value="Genomic_DNA"/>
</dbReference>
<dbReference type="Pfam" id="PF10350">
    <property type="entry name" value="DUF2428"/>
    <property type="match status" value="1"/>
</dbReference>
<feature type="domain" description="tRNA (32-2'-O)-methyltransferase regulator THADA-like C-terminal TPR repeats region" evidence="6">
    <location>
        <begin position="918"/>
        <end position="1067"/>
    </location>
</feature>
<protein>
    <submittedName>
        <fullName evidence="7">Uncharacterized protein</fullName>
    </submittedName>
</protein>
<evidence type="ECO:0000256" key="2">
    <source>
        <dbReference type="ARBA" id="ARBA00022694"/>
    </source>
</evidence>
<proteinExistence type="inferred from homology"/>
<evidence type="ECO:0000313" key="7">
    <source>
        <dbReference type="EMBL" id="AEO69221.1"/>
    </source>
</evidence>
<evidence type="ECO:0000259" key="6">
    <source>
        <dbReference type="Pfam" id="PF25151"/>
    </source>
</evidence>
<comment type="similarity">
    <text evidence="1">Belongs to the THADA family.</text>
</comment>
<dbReference type="eggNOG" id="KOG1810">
    <property type="taxonomic scope" value="Eukaryota"/>
</dbReference>
<evidence type="ECO:0000259" key="4">
    <source>
        <dbReference type="Pfam" id="PF10350"/>
    </source>
</evidence>
<organism evidence="7 8">
    <name type="scientific">Thermothielavioides terrestris (strain ATCC 38088 / NRRL 8126)</name>
    <name type="common">Thielavia terrestris</name>
    <dbReference type="NCBI Taxonomy" id="578455"/>
    <lineage>
        <taxon>Eukaryota</taxon>
        <taxon>Fungi</taxon>
        <taxon>Dikarya</taxon>
        <taxon>Ascomycota</taxon>
        <taxon>Pezizomycotina</taxon>
        <taxon>Sordariomycetes</taxon>
        <taxon>Sordariomycetidae</taxon>
        <taxon>Sordariales</taxon>
        <taxon>Chaetomiaceae</taxon>
        <taxon>Thermothielavioides</taxon>
        <taxon>Thermothielavioides terrestris</taxon>
    </lineage>
</organism>
<dbReference type="Pfam" id="PF25151">
    <property type="entry name" value="TPR_Trm732_C"/>
    <property type="match status" value="1"/>
</dbReference>
<keyword evidence="3" id="KW-0175">Coiled coil</keyword>
<dbReference type="InterPro" id="IPR051954">
    <property type="entry name" value="tRNA_methyltransferase_THADA"/>
</dbReference>
<dbReference type="STRING" id="578455.G2RBQ0"/>
<dbReference type="Pfam" id="PF25150">
    <property type="entry name" value="TPR_Trm732"/>
    <property type="match status" value="1"/>
</dbReference>
<accession>G2RBQ0</accession>
<reference evidence="7 8" key="1">
    <citation type="journal article" date="2011" name="Nat. Biotechnol.">
        <title>Comparative genomic analysis of the thermophilic biomass-degrading fungi Myceliophthora thermophila and Thielavia terrestris.</title>
        <authorList>
            <person name="Berka R.M."/>
            <person name="Grigoriev I.V."/>
            <person name="Otillar R."/>
            <person name="Salamov A."/>
            <person name="Grimwood J."/>
            <person name="Reid I."/>
            <person name="Ishmael N."/>
            <person name="John T."/>
            <person name="Darmond C."/>
            <person name="Moisan M.-C."/>
            <person name="Henrissat B."/>
            <person name="Coutinho P.M."/>
            <person name="Lombard V."/>
            <person name="Natvig D.O."/>
            <person name="Lindquist E."/>
            <person name="Schmutz J."/>
            <person name="Lucas S."/>
            <person name="Harris P."/>
            <person name="Powlowski J."/>
            <person name="Bellemare A."/>
            <person name="Taylor D."/>
            <person name="Butler G."/>
            <person name="de Vries R.P."/>
            <person name="Allijn I.E."/>
            <person name="van den Brink J."/>
            <person name="Ushinsky S."/>
            <person name="Storms R."/>
            <person name="Powell A.J."/>
            <person name="Paulsen I.T."/>
            <person name="Elbourne L.D.H."/>
            <person name="Baker S.E."/>
            <person name="Magnuson J."/>
            <person name="LaBoissiere S."/>
            <person name="Clutterbuck A.J."/>
            <person name="Martinez D."/>
            <person name="Wogulis M."/>
            <person name="de Leon A.L."/>
            <person name="Rey M.W."/>
            <person name="Tsang A."/>
        </authorList>
    </citation>
    <scope>NUCLEOTIDE SEQUENCE [LARGE SCALE GENOMIC DNA]</scope>
    <source>
        <strain evidence="8">ATCC 38088 / NRRL 8126</strain>
    </source>
</reference>
<dbReference type="InterPro" id="IPR056843">
    <property type="entry name" value="THADA-like_TPR"/>
</dbReference>
<dbReference type="SUPFAM" id="SSF48371">
    <property type="entry name" value="ARM repeat"/>
    <property type="match status" value="1"/>
</dbReference>
<dbReference type="OrthoDB" id="73997at2759"/>
<dbReference type="GO" id="GO:0030488">
    <property type="term" value="P:tRNA methylation"/>
    <property type="evidence" value="ECO:0007669"/>
    <property type="project" value="TreeGrafter"/>
</dbReference>
<gene>
    <name evidence="7" type="ORF">THITE_2119371</name>
</gene>
<dbReference type="InterPro" id="IPR011989">
    <property type="entry name" value="ARM-like"/>
</dbReference>
<dbReference type="InterPro" id="IPR016024">
    <property type="entry name" value="ARM-type_fold"/>
</dbReference>
<evidence type="ECO:0000313" key="8">
    <source>
        <dbReference type="Proteomes" id="UP000008181"/>
    </source>
</evidence>
<dbReference type="GO" id="GO:0005829">
    <property type="term" value="C:cytosol"/>
    <property type="evidence" value="ECO:0007669"/>
    <property type="project" value="TreeGrafter"/>
</dbReference>
<feature type="domain" description="DUF2428" evidence="4">
    <location>
        <begin position="675"/>
        <end position="916"/>
    </location>
</feature>
<dbReference type="Proteomes" id="UP000008181">
    <property type="component" value="Chromosome 4"/>
</dbReference>